<dbReference type="PIRSF" id="PIRSF000208">
    <property type="entry name" value="P450R"/>
    <property type="match status" value="1"/>
</dbReference>
<comment type="cofactor">
    <cofactor evidence="1">
        <name>FMN</name>
        <dbReference type="ChEBI" id="CHEBI:58210"/>
    </cofactor>
</comment>
<evidence type="ECO:0000256" key="18">
    <source>
        <dbReference type="ARBA" id="ARBA00023797"/>
    </source>
</evidence>
<feature type="domain" description="Flavodoxin-like" evidence="19">
    <location>
        <begin position="87"/>
        <end position="234"/>
    </location>
</feature>
<dbReference type="Gene3D" id="2.40.30.10">
    <property type="entry name" value="Translation factors"/>
    <property type="match status" value="1"/>
</dbReference>
<dbReference type="InterPro" id="IPR029039">
    <property type="entry name" value="Flavoprotein-like_sf"/>
</dbReference>
<dbReference type="InterPro" id="IPR003097">
    <property type="entry name" value="CysJ-like_FAD-binding"/>
</dbReference>
<keyword evidence="11" id="KW-1133">Transmembrane helix</keyword>
<dbReference type="Gene3D" id="1.20.990.10">
    <property type="entry name" value="NADPH-cytochrome p450 Reductase, Chain A, domain 3"/>
    <property type="match status" value="1"/>
</dbReference>
<evidence type="ECO:0000256" key="7">
    <source>
        <dbReference type="ARBA" id="ARBA00022824"/>
    </source>
</evidence>
<keyword evidence="8" id="KW-0274">FAD</keyword>
<sequence>MATHKMLLDSVKLTELLLPATAGDIAALAAVGLVSTAYLLRGIAWDKPDPYRHLWYERPQLRDGFAVSQQRVTRNIAERLDETNKDVVIFWGSQSGTAESFASRLARECHTRFGLGALSADLSDFDADTISLIPGSKVAIFLLSTYGEGDPSDNATSFWEWLHQEVSTAVRLNGLKYVAFGLGNSNYKYYNRVLDETVRILDEAGTESLFPAGKADAADGSTEETFHAWKEEMFDVVFREKLGLQERGAAYTPGLSIVEDPSLSQIDLHLGEPIDLQKGASTSGTKLKTTAIRPLKLQSARQLCTAPGVSCVHLELDLTDHPELRYRTGDHLAVYPVNPDIEVRLLLQALGMDNTRATTPLLLNPAEKGDKLALPSPTTALALFRHYLEICAPVSQDALLELASFAPTPDAREYLRRLGKEKEAYAALVTSTHVTIGRLLSIAAPDAVWRDLPLSYLLETIQPMQPRYYSIASSSAVTPRQVAITVAVQNTPLPAAPSKTIPGLASNHLLTLTGSVADNTNATAVIASAEHPDPIILPSTVPGHLRVFGRIRQSKFKLPTLGTTPLVMVAAGTGVAPFRGFLLERARLKRLGKLVGPMMLFFGCRWLDGDFLYKEELDELAQGLGDTLEIVTAISRGNMGVETSGEVKGKYVQHKIRERGDRVCEMLSSGDANLYICGRAAMAREVAAVVEELMKKWNKWNDEDVQEWTRRAKRENKWLQDVWG</sequence>
<dbReference type="InterPro" id="IPR023208">
    <property type="entry name" value="P450R"/>
</dbReference>
<dbReference type="PROSITE" id="PS50902">
    <property type="entry name" value="FLAVODOXIN_LIKE"/>
    <property type="match status" value="1"/>
</dbReference>
<dbReference type="InterPro" id="IPR001433">
    <property type="entry name" value="OxRdtase_FAD/NAD-bd"/>
</dbReference>
<dbReference type="PROSITE" id="PS51384">
    <property type="entry name" value="FAD_FR"/>
    <property type="match status" value="1"/>
</dbReference>
<dbReference type="SUPFAM" id="SSF52218">
    <property type="entry name" value="Flavoproteins"/>
    <property type="match status" value="1"/>
</dbReference>
<name>A0ABR3XIF7_9PEZI</name>
<dbReference type="EC" id="1.6.2.4" evidence="18"/>
<dbReference type="EMBL" id="JAZHXJ010000090">
    <property type="protein sequence ID" value="KAL1875486.1"/>
    <property type="molecule type" value="Genomic_DNA"/>
</dbReference>
<dbReference type="SUPFAM" id="SSF63380">
    <property type="entry name" value="Riboflavin synthase domain-like"/>
    <property type="match status" value="1"/>
</dbReference>
<dbReference type="PRINTS" id="PR00369">
    <property type="entry name" value="FLAVODOXIN"/>
</dbReference>
<dbReference type="InterPro" id="IPR023173">
    <property type="entry name" value="NADPH_Cyt_P450_Rdtase_alpha"/>
</dbReference>
<comment type="caution">
    <text evidence="21">The sequence shown here is derived from an EMBL/GenBank/DDBJ whole genome shotgun (WGS) entry which is preliminary data.</text>
</comment>
<keyword evidence="4" id="KW-0285">Flavoprotein</keyword>
<evidence type="ECO:0000256" key="11">
    <source>
        <dbReference type="ARBA" id="ARBA00022989"/>
    </source>
</evidence>
<keyword evidence="14" id="KW-0443">Lipid metabolism</keyword>
<evidence type="ECO:0000256" key="8">
    <source>
        <dbReference type="ARBA" id="ARBA00022827"/>
    </source>
</evidence>
<dbReference type="Pfam" id="PF00258">
    <property type="entry name" value="Flavodoxin_1"/>
    <property type="match status" value="1"/>
</dbReference>
<evidence type="ECO:0000256" key="13">
    <source>
        <dbReference type="ARBA" id="ARBA00023011"/>
    </source>
</evidence>
<evidence type="ECO:0000256" key="15">
    <source>
        <dbReference type="ARBA" id="ARBA00023136"/>
    </source>
</evidence>
<keyword evidence="13" id="KW-0756">Sterol biosynthesis</keyword>
<keyword evidence="9" id="KW-0521">NADP</keyword>
<dbReference type="Proteomes" id="UP001586593">
    <property type="component" value="Unassembled WGS sequence"/>
</dbReference>
<keyword evidence="17" id="KW-0753">Steroid metabolism</keyword>
<keyword evidence="15" id="KW-0472">Membrane</keyword>
<dbReference type="Pfam" id="PF00175">
    <property type="entry name" value="NAD_binding_1"/>
    <property type="match status" value="1"/>
</dbReference>
<keyword evidence="10" id="KW-0752">Steroid biosynthesis</keyword>
<dbReference type="InterPro" id="IPR001094">
    <property type="entry name" value="Flavdoxin-like"/>
</dbReference>
<dbReference type="Pfam" id="PF00667">
    <property type="entry name" value="FAD_binding_1"/>
    <property type="match status" value="1"/>
</dbReference>
<comment type="cofactor">
    <cofactor evidence="2">
        <name>FAD</name>
        <dbReference type="ChEBI" id="CHEBI:57692"/>
    </cofactor>
</comment>
<dbReference type="InterPro" id="IPR017938">
    <property type="entry name" value="Riboflavin_synthase-like_b-brl"/>
</dbReference>
<dbReference type="InterPro" id="IPR017927">
    <property type="entry name" value="FAD-bd_FR_type"/>
</dbReference>
<evidence type="ECO:0000313" key="21">
    <source>
        <dbReference type="EMBL" id="KAL1875486.1"/>
    </source>
</evidence>
<evidence type="ECO:0000256" key="16">
    <source>
        <dbReference type="ARBA" id="ARBA00023166"/>
    </source>
</evidence>
<evidence type="ECO:0000256" key="6">
    <source>
        <dbReference type="ARBA" id="ARBA00022692"/>
    </source>
</evidence>
<dbReference type="InterPro" id="IPR039261">
    <property type="entry name" value="FNR_nucleotide-bd"/>
</dbReference>
<evidence type="ECO:0000256" key="12">
    <source>
        <dbReference type="ARBA" id="ARBA00023002"/>
    </source>
</evidence>
<evidence type="ECO:0000256" key="10">
    <source>
        <dbReference type="ARBA" id="ARBA00022955"/>
    </source>
</evidence>
<proteinExistence type="predicted"/>
<evidence type="ECO:0000256" key="1">
    <source>
        <dbReference type="ARBA" id="ARBA00001917"/>
    </source>
</evidence>
<evidence type="ECO:0000256" key="14">
    <source>
        <dbReference type="ARBA" id="ARBA00023098"/>
    </source>
</evidence>
<keyword evidence="6" id="KW-0812">Transmembrane</keyword>
<gene>
    <name evidence="21" type="ORF">VTK73DRAFT_10036</name>
</gene>
<evidence type="ECO:0000313" key="22">
    <source>
        <dbReference type="Proteomes" id="UP001586593"/>
    </source>
</evidence>
<dbReference type="InterPro" id="IPR008254">
    <property type="entry name" value="Flavodoxin/NO_synth"/>
</dbReference>
<dbReference type="SUPFAM" id="SSF52343">
    <property type="entry name" value="Ferredoxin reductase-like, C-terminal NADP-linked domain"/>
    <property type="match status" value="1"/>
</dbReference>
<feature type="domain" description="FAD-binding FR-type" evidence="20">
    <location>
        <begin position="290"/>
        <end position="559"/>
    </location>
</feature>
<protein>
    <recommendedName>
        <fullName evidence="18">NADPH--hemoprotein reductase</fullName>
        <ecNumber evidence="18">1.6.2.4</ecNumber>
    </recommendedName>
</protein>
<evidence type="ECO:0000256" key="17">
    <source>
        <dbReference type="ARBA" id="ARBA00023221"/>
    </source>
</evidence>
<dbReference type="Gene3D" id="3.40.50.360">
    <property type="match status" value="1"/>
</dbReference>
<reference evidence="21 22" key="1">
    <citation type="journal article" date="2024" name="Commun. Biol.">
        <title>Comparative genomic analysis of thermophilic fungi reveals convergent evolutionary adaptations and gene losses.</title>
        <authorList>
            <person name="Steindorff A.S."/>
            <person name="Aguilar-Pontes M.V."/>
            <person name="Robinson A.J."/>
            <person name="Andreopoulos B."/>
            <person name="LaButti K."/>
            <person name="Kuo A."/>
            <person name="Mondo S."/>
            <person name="Riley R."/>
            <person name="Otillar R."/>
            <person name="Haridas S."/>
            <person name="Lipzen A."/>
            <person name="Grimwood J."/>
            <person name="Schmutz J."/>
            <person name="Clum A."/>
            <person name="Reid I.D."/>
            <person name="Moisan M.C."/>
            <person name="Butler G."/>
            <person name="Nguyen T.T.M."/>
            <person name="Dewar K."/>
            <person name="Conant G."/>
            <person name="Drula E."/>
            <person name="Henrissat B."/>
            <person name="Hansel C."/>
            <person name="Singer S."/>
            <person name="Hutchinson M.I."/>
            <person name="de Vries R.P."/>
            <person name="Natvig D.O."/>
            <person name="Powell A.J."/>
            <person name="Tsang A."/>
            <person name="Grigoriev I.V."/>
        </authorList>
    </citation>
    <scope>NUCLEOTIDE SEQUENCE [LARGE SCALE GENOMIC DNA]</scope>
    <source>
        <strain evidence="21 22">ATCC 24622</strain>
    </source>
</reference>
<evidence type="ECO:0000256" key="3">
    <source>
        <dbReference type="ARBA" id="ARBA00022516"/>
    </source>
</evidence>
<keyword evidence="7" id="KW-0256">Endoplasmic reticulum</keyword>
<evidence type="ECO:0000256" key="2">
    <source>
        <dbReference type="ARBA" id="ARBA00001974"/>
    </source>
</evidence>
<evidence type="ECO:0000256" key="4">
    <source>
        <dbReference type="ARBA" id="ARBA00022630"/>
    </source>
</evidence>
<keyword evidence="16" id="KW-1207">Sterol metabolism</keyword>
<evidence type="ECO:0000256" key="9">
    <source>
        <dbReference type="ARBA" id="ARBA00022857"/>
    </source>
</evidence>
<dbReference type="PANTHER" id="PTHR19384">
    <property type="entry name" value="NITRIC OXIDE SYNTHASE-RELATED"/>
    <property type="match status" value="1"/>
</dbReference>
<dbReference type="InterPro" id="IPR001709">
    <property type="entry name" value="Flavoprot_Pyr_Nucl_cyt_Rdtase"/>
</dbReference>
<dbReference type="PANTHER" id="PTHR19384:SF108">
    <property type="entry name" value="NADPH--CYTOCHROME P450 REDUCTASE"/>
    <property type="match status" value="1"/>
</dbReference>
<organism evidence="21 22">
    <name type="scientific">Phialemonium thermophilum</name>
    <dbReference type="NCBI Taxonomy" id="223376"/>
    <lineage>
        <taxon>Eukaryota</taxon>
        <taxon>Fungi</taxon>
        <taxon>Dikarya</taxon>
        <taxon>Ascomycota</taxon>
        <taxon>Pezizomycotina</taxon>
        <taxon>Sordariomycetes</taxon>
        <taxon>Sordariomycetidae</taxon>
        <taxon>Cephalothecales</taxon>
        <taxon>Cephalothecaceae</taxon>
        <taxon>Phialemonium</taxon>
    </lineage>
</organism>
<keyword evidence="3" id="KW-0444">Lipid biosynthesis</keyword>
<keyword evidence="22" id="KW-1185">Reference proteome</keyword>
<keyword evidence="12" id="KW-0560">Oxidoreductase</keyword>
<evidence type="ECO:0000256" key="5">
    <source>
        <dbReference type="ARBA" id="ARBA00022643"/>
    </source>
</evidence>
<keyword evidence="5" id="KW-0288">FMN</keyword>
<accession>A0ABR3XIF7</accession>
<evidence type="ECO:0000259" key="19">
    <source>
        <dbReference type="PROSITE" id="PS50902"/>
    </source>
</evidence>
<dbReference type="Gene3D" id="3.40.50.80">
    <property type="entry name" value="Nucleotide-binding domain of ferredoxin-NADP reductase (FNR) module"/>
    <property type="match status" value="1"/>
</dbReference>
<dbReference type="PRINTS" id="PR00371">
    <property type="entry name" value="FPNCR"/>
</dbReference>
<evidence type="ECO:0000259" key="20">
    <source>
        <dbReference type="PROSITE" id="PS51384"/>
    </source>
</evidence>